<protein>
    <recommendedName>
        <fullName evidence="5">PTS system mannitol-specific EIICB component</fullName>
        <ecNumber evidence="4">2.7.1.197</ecNumber>
    </recommendedName>
    <alternativeName>
        <fullName evidence="16">EIICB-Mtl</fullName>
    </alternativeName>
</protein>
<dbReference type="InterPro" id="IPR036095">
    <property type="entry name" value="PTS_EIIB-like_sf"/>
</dbReference>
<dbReference type="CDD" id="cd05567">
    <property type="entry name" value="PTS_IIB_mannitol"/>
    <property type="match status" value="1"/>
</dbReference>
<evidence type="ECO:0000256" key="7">
    <source>
        <dbReference type="ARBA" id="ARBA00022475"/>
    </source>
</evidence>
<evidence type="ECO:0000256" key="2">
    <source>
        <dbReference type="ARBA" id="ARBA00002434"/>
    </source>
</evidence>
<keyword evidence="14 17" id="KW-1133">Transmembrane helix</keyword>
<dbReference type="InterPro" id="IPR029503">
    <property type="entry name" value="PTS_EIIB_mannitol"/>
</dbReference>
<evidence type="ECO:0000313" key="21">
    <source>
        <dbReference type="Proteomes" id="UP001059819"/>
    </source>
</evidence>
<keyword evidence="8" id="KW-0597">Phosphoprotein</keyword>
<feature type="domain" description="PTS EIIC type-2" evidence="19">
    <location>
        <begin position="23"/>
        <end position="390"/>
    </location>
</feature>
<dbReference type="EMBL" id="CP103424">
    <property type="protein sequence ID" value="UWD35250.1"/>
    <property type="molecule type" value="Genomic_DNA"/>
</dbReference>
<keyword evidence="9" id="KW-0762">Sugar transport</keyword>
<dbReference type="InterPro" id="IPR003501">
    <property type="entry name" value="PTS_EIIB_2/3"/>
</dbReference>
<comment type="catalytic activity">
    <reaction evidence="1">
        <text>D-mannitol(out) + N(pros)-phospho-L-histidyl-[protein] = D-mannitol 1-phosphate(in) + L-histidyl-[protein]</text>
        <dbReference type="Rhea" id="RHEA:33363"/>
        <dbReference type="Rhea" id="RHEA-COMP:9745"/>
        <dbReference type="Rhea" id="RHEA-COMP:9746"/>
        <dbReference type="ChEBI" id="CHEBI:16899"/>
        <dbReference type="ChEBI" id="CHEBI:29979"/>
        <dbReference type="ChEBI" id="CHEBI:61381"/>
        <dbReference type="ChEBI" id="CHEBI:64837"/>
        <dbReference type="EC" id="2.7.1.197"/>
    </reaction>
</comment>
<feature type="transmembrane region" description="Helical" evidence="17">
    <location>
        <begin position="135"/>
        <end position="152"/>
    </location>
</feature>
<evidence type="ECO:0000256" key="8">
    <source>
        <dbReference type="ARBA" id="ARBA00022553"/>
    </source>
</evidence>
<keyword evidence="6" id="KW-0813">Transport</keyword>
<dbReference type="PROSITE" id="PS51104">
    <property type="entry name" value="PTS_EIIC_TYPE_2"/>
    <property type="match status" value="1"/>
</dbReference>
<evidence type="ECO:0000256" key="15">
    <source>
        <dbReference type="ARBA" id="ARBA00023136"/>
    </source>
</evidence>
<dbReference type="EC" id="2.7.1.197" evidence="4"/>
<dbReference type="InterPro" id="IPR003352">
    <property type="entry name" value="PTS_EIIC"/>
</dbReference>
<evidence type="ECO:0000256" key="16">
    <source>
        <dbReference type="ARBA" id="ARBA00033349"/>
    </source>
</evidence>
<keyword evidence="10" id="KW-0808">Transferase</keyword>
<evidence type="ECO:0000259" key="19">
    <source>
        <dbReference type="PROSITE" id="PS51104"/>
    </source>
</evidence>
<evidence type="ECO:0000256" key="5">
    <source>
        <dbReference type="ARBA" id="ARBA00021825"/>
    </source>
</evidence>
<evidence type="ECO:0000256" key="17">
    <source>
        <dbReference type="SAM" id="Phobius"/>
    </source>
</evidence>
<dbReference type="PROSITE" id="PS51099">
    <property type="entry name" value="PTS_EIIB_TYPE_2"/>
    <property type="match status" value="1"/>
</dbReference>
<feature type="transmembrane region" description="Helical" evidence="17">
    <location>
        <begin position="359"/>
        <end position="382"/>
    </location>
</feature>
<keyword evidence="12 17" id="KW-0812">Transmembrane</keyword>
<gene>
    <name evidence="20" type="ORF">NX779_01265</name>
</gene>
<keyword evidence="21" id="KW-1185">Reference proteome</keyword>
<keyword evidence="11" id="KW-0598">Phosphotransferase system</keyword>
<keyword evidence="15 17" id="KW-0472">Membrane</keyword>
<dbReference type="Pfam" id="PF02302">
    <property type="entry name" value="PTS_IIB"/>
    <property type="match status" value="1"/>
</dbReference>
<evidence type="ECO:0000256" key="4">
    <source>
        <dbReference type="ARBA" id="ARBA00011909"/>
    </source>
</evidence>
<dbReference type="InterPro" id="IPR050893">
    <property type="entry name" value="Sugar_PTS"/>
</dbReference>
<dbReference type="InterPro" id="IPR013011">
    <property type="entry name" value="PTS_EIIB_2"/>
</dbReference>
<evidence type="ECO:0000256" key="13">
    <source>
        <dbReference type="ARBA" id="ARBA00022777"/>
    </source>
</evidence>
<evidence type="ECO:0000256" key="9">
    <source>
        <dbReference type="ARBA" id="ARBA00022597"/>
    </source>
</evidence>
<reference evidence="20" key="1">
    <citation type="submission" date="2022-08" db="EMBL/GenBank/DDBJ databases">
        <title>Complete genome sequence of Mycoplasma cottewii type strain VIS.</title>
        <authorList>
            <person name="Spergser J."/>
        </authorList>
    </citation>
    <scope>NUCLEOTIDE SEQUENCE</scope>
    <source>
        <strain evidence="20">VIS</strain>
    </source>
</reference>
<dbReference type="Pfam" id="PF02378">
    <property type="entry name" value="PTS_EIIC"/>
    <property type="match status" value="1"/>
</dbReference>
<accession>A0ABY5TXF3</accession>
<evidence type="ECO:0000256" key="14">
    <source>
        <dbReference type="ARBA" id="ARBA00022989"/>
    </source>
</evidence>
<evidence type="ECO:0000256" key="3">
    <source>
        <dbReference type="ARBA" id="ARBA00004651"/>
    </source>
</evidence>
<dbReference type="PANTHER" id="PTHR30181:SF3">
    <property type="entry name" value="MULTIPHOSPHORYL TRANSFER PROTEIN"/>
    <property type="match status" value="1"/>
</dbReference>
<dbReference type="Gene3D" id="3.40.50.2300">
    <property type="match status" value="1"/>
</dbReference>
<dbReference type="SUPFAM" id="SSF52794">
    <property type="entry name" value="PTS system IIB component-like"/>
    <property type="match status" value="1"/>
</dbReference>
<feature type="transmembrane region" description="Helical" evidence="17">
    <location>
        <begin position="164"/>
        <end position="184"/>
    </location>
</feature>
<feature type="domain" description="PTS EIIB type-2" evidence="18">
    <location>
        <begin position="420"/>
        <end position="511"/>
    </location>
</feature>
<keyword evidence="13" id="KW-0418">Kinase</keyword>
<feature type="transmembrane region" description="Helical" evidence="17">
    <location>
        <begin position="24"/>
        <end position="50"/>
    </location>
</feature>
<evidence type="ECO:0000256" key="6">
    <source>
        <dbReference type="ARBA" id="ARBA00022448"/>
    </source>
</evidence>
<dbReference type="PANTHER" id="PTHR30181">
    <property type="entry name" value="MANNITOL PERMEASE IIC COMPONENT"/>
    <property type="match status" value="1"/>
</dbReference>
<proteinExistence type="predicted"/>
<keyword evidence="7" id="KW-1003">Cell membrane</keyword>
<evidence type="ECO:0000256" key="10">
    <source>
        <dbReference type="ARBA" id="ARBA00022679"/>
    </source>
</evidence>
<dbReference type="InterPro" id="IPR013014">
    <property type="entry name" value="PTS_EIIC_2"/>
</dbReference>
<feature type="transmembrane region" description="Helical" evidence="17">
    <location>
        <begin position="98"/>
        <end position="115"/>
    </location>
</feature>
<comment type="subcellular location">
    <subcellularLocation>
        <location evidence="3">Cell membrane</location>
        <topology evidence="3">Multi-pass membrane protein</topology>
    </subcellularLocation>
</comment>
<evidence type="ECO:0000259" key="18">
    <source>
        <dbReference type="PROSITE" id="PS51099"/>
    </source>
</evidence>
<feature type="transmembrane region" description="Helical" evidence="17">
    <location>
        <begin position="315"/>
        <end position="339"/>
    </location>
</feature>
<dbReference type="RefSeq" id="WP_259430398.1">
    <property type="nucleotide sequence ID" value="NZ_CP103424.1"/>
</dbReference>
<evidence type="ECO:0000313" key="20">
    <source>
        <dbReference type="EMBL" id="UWD35250.1"/>
    </source>
</evidence>
<organism evidence="20 21">
    <name type="scientific">Mycoplasma cottewii</name>
    <dbReference type="NCBI Taxonomy" id="51364"/>
    <lineage>
        <taxon>Bacteria</taxon>
        <taxon>Bacillati</taxon>
        <taxon>Mycoplasmatota</taxon>
        <taxon>Mollicutes</taxon>
        <taxon>Mycoplasmataceae</taxon>
        <taxon>Mycoplasma</taxon>
    </lineage>
</organism>
<name>A0ABY5TXF3_9MOLU</name>
<evidence type="ECO:0000256" key="12">
    <source>
        <dbReference type="ARBA" id="ARBA00022692"/>
    </source>
</evidence>
<comment type="function">
    <text evidence="2">The phosphoenolpyruvate-dependent sugar phosphotransferase system (sugar PTS), a major carbohydrate active transport system, catalyzes the phosphorylation of incoming sugar substrates concomitantly with their translocation across the cell membrane. The enzyme II CmtAB PTS system is involved in D-mannitol transport.</text>
</comment>
<evidence type="ECO:0000256" key="1">
    <source>
        <dbReference type="ARBA" id="ARBA00001655"/>
    </source>
</evidence>
<dbReference type="Proteomes" id="UP001059819">
    <property type="component" value="Chromosome"/>
</dbReference>
<evidence type="ECO:0000256" key="11">
    <source>
        <dbReference type="ARBA" id="ARBA00022683"/>
    </source>
</evidence>
<sequence>MDKKIQISNSEWSKKFKIRIQKTGSFMAGMIMPSIGILLAWGLWTAMFLYDFNNDKKLGWFNAPMLGRLVEPGIKWLLPILIAFNGGRLVYGLRGGMLATFIIVSTIVGTDYIYANYIFQNVNGKLEHPASPNQFIGAMIVGPLSALILKRVEKLYLDKVNSGLEMLVKNFGMALMAIILGLATFWGWGWIMWGITFTMITIIKLFGDNKWVAPLLGLFTEPVKVSFLNNALNHGVLGPIGINEIAQQQSQGIANPRSIFFLYDPNPGPGLGLLIAYIIFSKKEDRYNASASSLIHTIGGIHEVYFVFIIKKPKMVIATMLGVVSAQFVTSYLGGGTIATPSPGSLIALIALSPGTQAILVNLLAFVVGTLVAFGISVLLLLKDRKNLNSENVGQEIKITDEGIVFNNEQNINSVNSNIKKIVVACEAGMGSSAMAAGLIRKWINSNEYKIEVTNIAVKDLKDDYDIVITMQNFKDFAKQKAPSAHIYPVQQFIGKNIYDDLFKLIEQKGEK</sequence>